<evidence type="ECO:0000256" key="2">
    <source>
        <dbReference type="ARBA" id="ARBA00022679"/>
    </source>
</evidence>
<evidence type="ECO:0000259" key="5">
    <source>
        <dbReference type="Pfam" id="PF02782"/>
    </source>
</evidence>
<dbReference type="PANTHER" id="PTHR43095">
    <property type="entry name" value="SUGAR KINASE"/>
    <property type="match status" value="1"/>
</dbReference>
<gene>
    <name evidence="6" type="ORF">HW423_01230</name>
</gene>
<dbReference type="Proteomes" id="UP000571018">
    <property type="component" value="Unassembled WGS sequence"/>
</dbReference>
<dbReference type="GO" id="GO:0016301">
    <property type="term" value="F:kinase activity"/>
    <property type="evidence" value="ECO:0007669"/>
    <property type="project" value="UniProtKB-KW"/>
</dbReference>
<dbReference type="Gene3D" id="3.30.420.40">
    <property type="match status" value="2"/>
</dbReference>
<evidence type="ECO:0008006" key="8">
    <source>
        <dbReference type="Google" id="ProtNLM"/>
    </source>
</evidence>
<evidence type="ECO:0000256" key="1">
    <source>
        <dbReference type="ARBA" id="ARBA00009156"/>
    </source>
</evidence>
<dbReference type="InterPro" id="IPR043129">
    <property type="entry name" value="ATPase_NBD"/>
</dbReference>
<dbReference type="GO" id="GO:0005975">
    <property type="term" value="P:carbohydrate metabolic process"/>
    <property type="evidence" value="ECO:0007669"/>
    <property type="project" value="InterPro"/>
</dbReference>
<dbReference type="InterPro" id="IPR018484">
    <property type="entry name" value="FGGY_N"/>
</dbReference>
<sequence length="449" mass="50282">MNKFIASIDVGTTNIKINLFNATYEVIDTVKAPHLTIYKTDSLFELDLEEIWVNIRAGLKDLISRNAISNLEIILTTAMHSVQLINQDDTLFGALVTWADTRGAEMIKQLSPEILLEQYYRTGTPIHSMNPYYKLLSMYQKDKRVGSLKDILFHRLTGEWVLDVSNASSSGLLNLAELTWDDRSLSEIGLGVNHLPRIEAVDYNRPALPSLFDAEVTVTIGTSDGISSNYVFSDLDELAVLSIGTSHAARVIHSEAQLNDQYQNFAYNIRENKYLLGLPSNNGADVLSWTNKVFNSSFEELDAIAAKRPHTESIFVPYLNGERAPTWDEAATGNLLALTRTSSRESVLFSIILGMLFNIKHNVSILEELADFNAIGLVGGITKLEAFPQLIADILGYKLYIPLIENAETMGSIAAVKEIELLREYRIVEPQSDKDYDAMFKKYMENVLI</sequence>
<dbReference type="Pfam" id="PF00370">
    <property type="entry name" value="FGGY_N"/>
    <property type="match status" value="1"/>
</dbReference>
<proteinExistence type="inferred from homology"/>
<comment type="similarity">
    <text evidence="1">Belongs to the FGGY kinase family.</text>
</comment>
<accession>A0A839A3C4</accession>
<evidence type="ECO:0000259" key="4">
    <source>
        <dbReference type="Pfam" id="PF00370"/>
    </source>
</evidence>
<keyword evidence="3" id="KW-0418">Kinase</keyword>
<feature type="domain" description="Carbohydrate kinase FGGY C-terminal" evidence="5">
    <location>
        <begin position="240"/>
        <end position="413"/>
    </location>
</feature>
<dbReference type="InterPro" id="IPR050406">
    <property type="entry name" value="FGGY_Carb_Kinase"/>
</dbReference>
<dbReference type="AlphaFoldDB" id="A0A839A3C4"/>
<comment type="caution">
    <text evidence="6">The sequence shown here is derived from an EMBL/GenBank/DDBJ whole genome shotgun (WGS) entry which is preliminary data.</text>
</comment>
<organism evidence="6 7">
    <name type="scientific">Ruoffia halotolerans</name>
    <dbReference type="NCBI Taxonomy" id="2748684"/>
    <lineage>
        <taxon>Bacteria</taxon>
        <taxon>Bacillati</taxon>
        <taxon>Bacillota</taxon>
        <taxon>Bacilli</taxon>
        <taxon>Lactobacillales</taxon>
        <taxon>Aerococcaceae</taxon>
        <taxon>Ruoffia</taxon>
    </lineage>
</organism>
<keyword evidence="7" id="KW-1185">Reference proteome</keyword>
<dbReference type="InterPro" id="IPR000577">
    <property type="entry name" value="Carb_kinase_FGGY"/>
</dbReference>
<protein>
    <recommendedName>
        <fullName evidence="8">Gluconokinase</fullName>
    </recommendedName>
</protein>
<evidence type="ECO:0000313" key="7">
    <source>
        <dbReference type="Proteomes" id="UP000571018"/>
    </source>
</evidence>
<keyword evidence="2" id="KW-0808">Transferase</keyword>
<evidence type="ECO:0000313" key="6">
    <source>
        <dbReference type="EMBL" id="MBA5728411.1"/>
    </source>
</evidence>
<dbReference type="PANTHER" id="PTHR43095:SF2">
    <property type="entry name" value="GLUCONOKINASE"/>
    <property type="match status" value="1"/>
</dbReference>
<dbReference type="PIRSF" id="PIRSF000538">
    <property type="entry name" value="GlpK"/>
    <property type="match status" value="1"/>
</dbReference>
<dbReference type="EMBL" id="JACAOA010000002">
    <property type="protein sequence ID" value="MBA5728411.1"/>
    <property type="molecule type" value="Genomic_DNA"/>
</dbReference>
<dbReference type="InterPro" id="IPR018485">
    <property type="entry name" value="FGGY_C"/>
</dbReference>
<dbReference type="Pfam" id="PF02782">
    <property type="entry name" value="FGGY_C"/>
    <property type="match status" value="1"/>
</dbReference>
<dbReference type="SUPFAM" id="SSF53067">
    <property type="entry name" value="Actin-like ATPase domain"/>
    <property type="match status" value="2"/>
</dbReference>
<feature type="domain" description="Carbohydrate kinase FGGY N-terminal" evidence="4">
    <location>
        <begin position="5"/>
        <end position="199"/>
    </location>
</feature>
<evidence type="ECO:0000256" key="3">
    <source>
        <dbReference type="ARBA" id="ARBA00022777"/>
    </source>
</evidence>
<name>A0A839A3C4_9LACT</name>
<dbReference type="RefSeq" id="WP_218930135.1">
    <property type="nucleotide sequence ID" value="NZ_JACAOA010000002.1"/>
</dbReference>
<reference evidence="6 7" key="1">
    <citation type="submission" date="2020-06" db="EMBL/GenBank/DDBJ databases">
        <title>Reclassification of Facklamia ignava, Facklamia soureckii and Facklami tabacinasalis as Falseniella iganva gen. nov., comb. nov., Hutsoniella ignava gen. nov., comb. nov., and Ruoffia tabacinasalis gen. nov., comb. nov and description of Ruoffia haltotolerans sp. nov., isolated from hypersaline Inland Sea of Qatar.</title>
        <authorList>
            <person name="Fotedar R."/>
            <person name="Sankaranarayanan K."/>
            <person name="Lawson P."/>
            <person name="Caldwell M."/>
            <person name="Zeyara A."/>
            <person name="Al Malki A."/>
            <person name="Ali M."/>
        </authorList>
    </citation>
    <scope>NUCLEOTIDE SEQUENCE [LARGE SCALE GENOMIC DNA]</scope>
    <source>
        <strain evidence="6 7">INB8</strain>
    </source>
</reference>